<dbReference type="AlphaFoldDB" id="A0AAJ5EGR7"/>
<dbReference type="RefSeq" id="WP_135253547.1">
    <property type="nucleotide sequence ID" value="NZ_CP038867.1"/>
</dbReference>
<evidence type="ECO:0000313" key="3">
    <source>
        <dbReference type="EMBL" id="TFZ42921.1"/>
    </source>
</evidence>
<keyword evidence="1" id="KW-0472">Membrane</keyword>
<keyword evidence="1" id="KW-1133">Transmembrane helix</keyword>
<geneLocation type="plasmid" evidence="2 4">
    <name>punnamed2</name>
</geneLocation>
<dbReference type="Proteomes" id="UP000296883">
    <property type="component" value="Plasmid punnamed2"/>
</dbReference>
<dbReference type="EMBL" id="SRHU01000007">
    <property type="protein sequence ID" value="TFZ42921.1"/>
    <property type="molecule type" value="Genomic_DNA"/>
</dbReference>
<dbReference type="GeneID" id="39759761"/>
<keyword evidence="4" id="KW-1185">Reference proteome</keyword>
<keyword evidence="2" id="KW-0614">Plasmid</keyword>
<organism evidence="3 5">
    <name type="scientific">Vagococcus xieshaowenii</name>
    <dbReference type="NCBI Taxonomy" id="2562451"/>
    <lineage>
        <taxon>Bacteria</taxon>
        <taxon>Bacillati</taxon>
        <taxon>Bacillota</taxon>
        <taxon>Bacilli</taxon>
        <taxon>Lactobacillales</taxon>
        <taxon>Enterococcaceae</taxon>
        <taxon>Vagococcus</taxon>
    </lineage>
</organism>
<gene>
    <name evidence="3" type="ORF">E4031_01420</name>
    <name evidence="2" type="ORF">E4Z98_09985</name>
</gene>
<reference evidence="2 4" key="2">
    <citation type="submission" date="2019-04" db="EMBL/GenBank/DDBJ databases">
        <authorList>
            <person name="Ge Y."/>
        </authorList>
    </citation>
    <scope>NUCLEOTIDE SEQUENCE [LARGE SCALE GENOMIC DNA]</scope>
    <source>
        <strain evidence="2">CF-49</strain>
        <strain evidence="4">personal::cf-49</strain>
        <plasmid evidence="2 4">punnamed2</plasmid>
    </source>
</reference>
<feature type="transmembrane region" description="Helical" evidence="1">
    <location>
        <begin position="47"/>
        <end position="71"/>
    </location>
</feature>
<evidence type="ECO:0000256" key="1">
    <source>
        <dbReference type="SAM" id="Phobius"/>
    </source>
</evidence>
<proteinExistence type="predicted"/>
<evidence type="ECO:0000313" key="4">
    <source>
        <dbReference type="Proteomes" id="UP000296883"/>
    </source>
</evidence>
<keyword evidence="1" id="KW-0812">Transmembrane</keyword>
<evidence type="ECO:0000313" key="5">
    <source>
        <dbReference type="Proteomes" id="UP000297725"/>
    </source>
</evidence>
<accession>A0AAJ5EGR7</accession>
<feature type="transmembrane region" description="Helical" evidence="1">
    <location>
        <begin position="21"/>
        <end position="41"/>
    </location>
</feature>
<sequence>MFWLGYFLGKGKASGSSPIGGAFKGVLFIMLLVLLGSPGVLPTIVVWGLRLLLLVVLYFVGCILWGAWAAFKE</sequence>
<evidence type="ECO:0000313" key="2">
    <source>
        <dbReference type="EMBL" id="QCA29706.1"/>
    </source>
</evidence>
<dbReference type="EMBL" id="CP038867">
    <property type="protein sequence ID" value="QCA29706.1"/>
    <property type="molecule type" value="Genomic_DNA"/>
</dbReference>
<name>A0AAJ5EGR7_9ENTE</name>
<protein>
    <submittedName>
        <fullName evidence="3">Uncharacterized protein</fullName>
    </submittedName>
</protein>
<reference evidence="3 5" key="1">
    <citation type="submission" date="2019-03" db="EMBL/GenBank/DDBJ databases">
        <title>Vagococcus sp. was isolated fron gut of Carduelis flavirostris.</title>
        <authorList>
            <person name="Ge Y."/>
        </authorList>
    </citation>
    <scope>NUCLEOTIDE SEQUENCE [LARGE SCALE GENOMIC DNA]</scope>
    <source>
        <strain evidence="3 5">CF-210</strain>
    </source>
</reference>
<dbReference type="Proteomes" id="UP000297725">
    <property type="component" value="Unassembled WGS sequence"/>
</dbReference>